<evidence type="ECO:0000259" key="2">
    <source>
        <dbReference type="PROSITE" id="PS50883"/>
    </source>
</evidence>
<accession>A0A7Y2JW66</accession>
<keyword evidence="5" id="KW-1185">Reference proteome</keyword>
<dbReference type="InterPro" id="IPR013655">
    <property type="entry name" value="PAS_fold_3"/>
</dbReference>
<dbReference type="InterPro" id="IPR001633">
    <property type="entry name" value="EAL_dom"/>
</dbReference>
<dbReference type="SMART" id="SM00267">
    <property type="entry name" value="GGDEF"/>
    <property type="match status" value="1"/>
</dbReference>
<dbReference type="SMART" id="SM00086">
    <property type="entry name" value="PAC"/>
    <property type="match status" value="1"/>
</dbReference>
<dbReference type="InterPro" id="IPR043128">
    <property type="entry name" value="Rev_trsase/Diguanyl_cyclase"/>
</dbReference>
<evidence type="ECO:0000259" key="1">
    <source>
        <dbReference type="PROSITE" id="PS50113"/>
    </source>
</evidence>
<feature type="domain" description="GGDEF" evidence="3">
    <location>
        <begin position="292"/>
        <end position="424"/>
    </location>
</feature>
<reference evidence="4 5" key="1">
    <citation type="submission" date="2020-04" db="EMBL/GenBank/DDBJ databases">
        <title>Massilia sp. nov., a cold adapted bacteria isolated from Arctic soil.</title>
        <authorList>
            <person name="Son J."/>
            <person name="Ka J.-O."/>
        </authorList>
    </citation>
    <scope>NUCLEOTIDE SEQUENCE [LARGE SCALE GENOMIC DNA]</scope>
    <source>
        <strain evidence="4 5">ML15P13</strain>
    </source>
</reference>
<dbReference type="PROSITE" id="PS50113">
    <property type="entry name" value="PAC"/>
    <property type="match status" value="1"/>
</dbReference>
<dbReference type="RefSeq" id="WP_171080996.1">
    <property type="nucleotide sequence ID" value="NZ_JABAIV010000001.1"/>
</dbReference>
<dbReference type="Gene3D" id="3.30.450.20">
    <property type="entry name" value="PAS domain"/>
    <property type="match status" value="2"/>
</dbReference>
<dbReference type="Gene3D" id="2.10.70.100">
    <property type="match status" value="1"/>
</dbReference>
<organism evidence="4 5">
    <name type="scientific">Telluria aromaticivorans</name>
    <dbReference type="NCBI Taxonomy" id="2725995"/>
    <lineage>
        <taxon>Bacteria</taxon>
        <taxon>Pseudomonadati</taxon>
        <taxon>Pseudomonadota</taxon>
        <taxon>Betaproteobacteria</taxon>
        <taxon>Burkholderiales</taxon>
        <taxon>Oxalobacteraceae</taxon>
        <taxon>Telluria group</taxon>
        <taxon>Telluria</taxon>
    </lineage>
</organism>
<dbReference type="NCBIfam" id="TIGR00254">
    <property type="entry name" value="GGDEF"/>
    <property type="match status" value="1"/>
</dbReference>
<comment type="caution">
    <text evidence="4">The sequence shown here is derived from an EMBL/GenBank/DDBJ whole genome shotgun (WGS) entry which is preliminary data.</text>
</comment>
<dbReference type="CDD" id="cd01949">
    <property type="entry name" value="GGDEF"/>
    <property type="match status" value="1"/>
</dbReference>
<dbReference type="Pfam" id="PF00563">
    <property type="entry name" value="EAL"/>
    <property type="match status" value="1"/>
</dbReference>
<protein>
    <submittedName>
        <fullName evidence="4">EAL domain-containing protein</fullName>
    </submittedName>
</protein>
<dbReference type="SUPFAM" id="SSF55073">
    <property type="entry name" value="Nucleotide cyclase"/>
    <property type="match status" value="1"/>
</dbReference>
<dbReference type="SUPFAM" id="SSF141868">
    <property type="entry name" value="EAL domain-like"/>
    <property type="match status" value="1"/>
</dbReference>
<evidence type="ECO:0000259" key="3">
    <source>
        <dbReference type="PROSITE" id="PS50887"/>
    </source>
</evidence>
<dbReference type="InterPro" id="IPR000700">
    <property type="entry name" value="PAS-assoc_C"/>
</dbReference>
<evidence type="ECO:0000313" key="4">
    <source>
        <dbReference type="EMBL" id="NNG22010.1"/>
    </source>
</evidence>
<dbReference type="InterPro" id="IPR000160">
    <property type="entry name" value="GGDEF_dom"/>
</dbReference>
<dbReference type="Pfam" id="PF08447">
    <property type="entry name" value="PAS_3"/>
    <property type="match status" value="1"/>
</dbReference>
<dbReference type="InterPro" id="IPR035965">
    <property type="entry name" value="PAS-like_dom_sf"/>
</dbReference>
<dbReference type="Pfam" id="PF00990">
    <property type="entry name" value="GGDEF"/>
    <property type="match status" value="1"/>
</dbReference>
<dbReference type="InterPro" id="IPR001610">
    <property type="entry name" value="PAC"/>
</dbReference>
<dbReference type="SUPFAM" id="SSF55785">
    <property type="entry name" value="PYP-like sensor domain (PAS domain)"/>
    <property type="match status" value="2"/>
</dbReference>
<gene>
    <name evidence="4" type="ORF">HGB41_03175</name>
</gene>
<dbReference type="InterPro" id="IPR052155">
    <property type="entry name" value="Biofilm_reg_signaling"/>
</dbReference>
<dbReference type="PANTHER" id="PTHR44757">
    <property type="entry name" value="DIGUANYLATE CYCLASE DGCP"/>
    <property type="match status" value="1"/>
</dbReference>
<proteinExistence type="predicted"/>
<dbReference type="Proteomes" id="UP000533905">
    <property type="component" value="Unassembled WGS sequence"/>
</dbReference>
<dbReference type="PROSITE" id="PS50883">
    <property type="entry name" value="EAL"/>
    <property type="match status" value="1"/>
</dbReference>
<sequence>MAHLHDILAISQEITRRGCTILNLADGKVSWSAQQHRNLGLKYGSVEPSIAALIERILPDERHLLLEAFEHCVLSGTCFVLELRAQWQDGGDHVLRVCGHRVAGDSYERTWFACATVDITDQRRLHDQLLPACCDLEHAQEIAHLGTWTADARTGIVETSSPEAYRIFSMHQDSLPIRLEDLNRRIDPGDLERVVAARERAFTVPGERYNCQYRAVHAHDDVRHVHSLADVTTDAAGSPLRMVGVIQDITEIRHAQQEIQRLAFFDDTTVLPNRVAMRQRLEALLGAPGPAMPVALLIVELPSFREINLTLGHVNADTLLGDVARRVAGMLDADMHLSRTGNAQFTVIVQGSQTQDAARIANAIATAFETTFAIAGVHYDIGAYVGTAVAPLHAREATELLRKADVAVHQARKNGRSCMVYSADDDPYDPARLALLGQFRSAISDGQIELYCQPKVSMATGAVLGVEALVRWRHPERGMVPPAEFVPLIESSELIHALTRHMLQESVRQSLAWRQEGLSLPIAVNLSTRNLNGGNLASDLQALLADCGGTPDWIGLEITESSLIVNPGASIAELNTLSRLGFQLYIDDFGTGYSSLSYLSTLPVDVIKIDHGFTSNMLSDKRAASIVKATIGLAHELGMAVVAEGTASREIRDALLAYGCDEAQGYYVAPPLPACEFAQWVRTREMHH</sequence>
<dbReference type="EMBL" id="JABAIV010000001">
    <property type="protein sequence ID" value="NNG22010.1"/>
    <property type="molecule type" value="Genomic_DNA"/>
</dbReference>
<dbReference type="Gene3D" id="3.30.70.270">
    <property type="match status" value="1"/>
</dbReference>
<dbReference type="SMART" id="SM00052">
    <property type="entry name" value="EAL"/>
    <property type="match status" value="1"/>
</dbReference>
<dbReference type="PROSITE" id="PS50887">
    <property type="entry name" value="GGDEF"/>
    <property type="match status" value="1"/>
</dbReference>
<name>A0A7Y2JW66_9BURK</name>
<dbReference type="AlphaFoldDB" id="A0A7Y2JW66"/>
<dbReference type="PANTHER" id="PTHR44757:SF2">
    <property type="entry name" value="BIOFILM ARCHITECTURE MAINTENANCE PROTEIN MBAA"/>
    <property type="match status" value="1"/>
</dbReference>
<dbReference type="InterPro" id="IPR035919">
    <property type="entry name" value="EAL_sf"/>
</dbReference>
<feature type="domain" description="EAL" evidence="2">
    <location>
        <begin position="432"/>
        <end position="685"/>
    </location>
</feature>
<dbReference type="Gene3D" id="3.20.20.450">
    <property type="entry name" value="EAL domain"/>
    <property type="match status" value="1"/>
</dbReference>
<feature type="domain" description="PAC" evidence="1">
    <location>
        <begin position="209"/>
        <end position="261"/>
    </location>
</feature>
<evidence type="ECO:0000313" key="5">
    <source>
        <dbReference type="Proteomes" id="UP000533905"/>
    </source>
</evidence>
<dbReference type="CDD" id="cd01948">
    <property type="entry name" value="EAL"/>
    <property type="match status" value="1"/>
</dbReference>
<dbReference type="InterPro" id="IPR029787">
    <property type="entry name" value="Nucleotide_cyclase"/>
</dbReference>